<keyword evidence="3" id="KW-1185">Reference proteome</keyword>
<accession>R0LJR2</accession>
<evidence type="ECO:0000256" key="1">
    <source>
        <dbReference type="SAM" id="MobiDB-lite"/>
    </source>
</evidence>
<protein>
    <submittedName>
        <fullName evidence="2">Uncharacterized protein</fullName>
    </submittedName>
</protein>
<dbReference type="Proteomes" id="UP000296049">
    <property type="component" value="Unassembled WGS sequence"/>
</dbReference>
<reference evidence="3" key="1">
    <citation type="journal article" date="2013" name="Nat. Genet.">
        <title>The duck genome and transcriptome provide insight into an avian influenza virus reservoir species.</title>
        <authorList>
            <person name="Huang Y."/>
            <person name="Li Y."/>
            <person name="Burt D.W."/>
            <person name="Chen H."/>
            <person name="Zhang Y."/>
            <person name="Qian W."/>
            <person name="Kim H."/>
            <person name="Gan S."/>
            <person name="Zhao Y."/>
            <person name="Li J."/>
            <person name="Yi K."/>
            <person name="Feng H."/>
            <person name="Zhu P."/>
            <person name="Li B."/>
            <person name="Liu Q."/>
            <person name="Fairley S."/>
            <person name="Magor K.E."/>
            <person name="Du Z."/>
            <person name="Hu X."/>
            <person name="Goodman L."/>
            <person name="Tafer H."/>
            <person name="Vignal A."/>
            <person name="Lee T."/>
            <person name="Kim K.W."/>
            <person name="Sheng Z."/>
            <person name="An Y."/>
            <person name="Searle S."/>
            <person name="Herrero J."/>
            <person name="Groenen M.A."/>
            <person name="Crooijmans R.P."/>
            <person name="Faraut T."/>
            <person name="Cai Q."/>
            <person name="Webster R.G."/>
            <person name="Aldridge J.R."/>
            <person name="Warren W.C."/>
            <person name="Bartschat S."/>
            <person name="Kehr S."/>
            <person name="Marz M."/>
            <person name="Stadler P.F."/>
            <person name="Smith J."/>
            <person name="Kraus R.H."/>
            <person name="Zhao Y."/>
            <person name="Ren L."/>
            <person name="Fei J."/>
            <person name="Morisson M."/>
            <person name="Kaiser P."/>
            <person name="Griffin D.K."/>
            <person name="Rao M."/>
            <person name="Pitel F."/>
            <person name="Wang J."/>
            <person name="Li N."/>
        </authorList>
    </citation>
    <scope>NUCLEOTIDE SEQUENCE [LARGE SCALE GENOMIC DNA]</scope>
</reference>
<feature type="compositionally biased region" description="Polar residues" evidence="1">
    <location>
        <begin position="249"/>
        <end position="260"/>
    </location>
</feature>
<organism evidence="2 3">
    <name type="scientific">Anas platyrhynchos</name>
    <name type="common">Mallard</name>
    <name type="synonym">Anas boschas</name>
    <dbReference type="NCBI Taxonomy" id="8839"/>
    <lineage>
        <taxon>Eukaryota</taxon>
        <taxon>Metazoa</taxon>
        <taxon>Chordata</taxon>
        <taxon>Craniata</taxon>
        <taxon>Vertebrata</taxon>
        <taxon>Euteleostomi</taxon>
        <taxon>Archelosauria</taxon>
        <taxon>Archosauria</taxon>
        <taxon>Dinosauria</taxon>
        <taxon>Saurischia</taxon>
        <taxon>Theropoda</taxon>
        <taxon>Coelurosauria</taxon>
        <taxon>Aves</taxon>
        <taxon>Neognathae</taxon>
        <taxon>Galloanserae</taxon>
        <taxon>Anseriformes</taxon>
        <taxon>Anatidae</taxon>
        <taxon>Anatinae</taxon>
        <taxon>Anas</taxon>
    </lineage>
</organism>
<proteinExistence type="predicted"/>
<feature type="compositionally biased region" description="Low complexity" evidence="1">
    <location>
        <begin position="425"/>
        <end position="441"/>
    </location>
</feature>
<evidence type="ECO:0000313" key="3">
    <source>
        <dbReference type="Proteomes" id="UP000296049"/>
    </source>
</evidence>
<name>R0LJR2_ANAPL</name>
<sequence>MYATVKFRLEKVAKKFPADPHEDEKMNRNTRGRKHQEECHSIVLRERNWKKNHPHIQKGSPTFSDRNWQPKRWVPQGQVQHLLKSVGSTSTDSSGYWLKPKLEEQQAITDPGDRAVTEVFCRGTRQGGKVAEGRNTQGWSSNSSPLSGEQDLPSSLRSTLEARCWGIQYGFAFIQEGNLAHRWPVLSFVSHKQTFELSIYITVWEAPGGTGTGGGAAWRGSGQLQQERCDGRGRQGPGGPGADQARGSESPQHHPNSPGGSQARPAAPTPQIVSILEIQGSNHIYMHAATKRIHWRCEDKPKAVFILAGFAQDQPHPELARVLLGLRDLVRDEVRDAPCSGGIPSPQPRSCGWSQQPTLLPPRRSGSSEHLCGLAGSYRTNPRWPSRRRFLLEHPSDRAQVPGAPQQLLLIWPWGKSQEHQESCGAAPKWPGSPSAPSGSAVDGGLNDSVLLFWETCQVSFERIVVLTAKSRGFAPCANRRSAKRIRRQRPSSYTRGEVTVPREVISMARKGKWHRMLLYYFMVSPHLPKVKF</sequence>
<dbReference type="AlphaFoldDB" id="R0LJR2"/>
<feature type="region of interest" description="Disordered" evidence="1">
    <location>
        <begin position="18"/>
        <end position="38"/>
    </location>
</feature>
<feature type="compositionally biased region" description="Polar residues" evidence="1">
    <location>
        <begin position="134"/>
        <end position="153"/>
    </location>
</feature>
<feature type="region of interest" description="Disordered" evidence="1">
    <location>
        <begin position="422"/>
        <end position="441"/>
    </location>
</feature>
<dbReference type="EMBL" id="KB743176">
    <property type="protein sequence ID" value="EOB00658.1"/>
    <property type="molecule type" value="Genomic_DNA"/>
</dbReference>
<feature type="compositionally biased region" description="Basic and acidic residues" evidence="1">
    <location>
        <begin position="18"/>
        <end position="27"/>
    </location>
</feature>
<evidence type="ECO:0000313" key="2">
    <source>
        <dbReference type="EMBL" id="EOB00658.1"/>
    </source>
</evidence>
<gene>
    <name evidence="2" type="ORF">Anapl_02513</name>
</gene>
<feature type="region of interest" description="Disordered" evidence="1">
    <location>
        <begin position="125"/>
        <end position="153"/>
    </location>
</feature>
<feature type="region of interest" description="Disordered" evidence="1">
    <location>
        <begin position="211"/>
        <end position="267"/>
    </location>
</feature>